<keyword evidence="5 6" id="KW-0449">Lipoprotein</keyword>
<comment type="similarity">
    <text evidence="6">Belongs to the nlpA lipoprotein family.</text>
</comment>
<evidence type="ECO:0000256" key="5">
    <source>
        <dbReference type="ARBA" id="ARBA00023288"/>
    </source>
</evidence>
<comment type="subcellular location">
    <subcellularLocation>
        <location evidence="1">Membrane</location>
        <topology evidence="1">Lipid-anchor</topology>
    </subcellularLocation>
</comment>
<gene>
    <name evidence="9" type="ORF">HNR45_000469</name>
</gene>
<proteinExistence type="inferred from homology"/>
<dbReference type="GeneID" id="93485747"/>
<evidence type="ECO:0000256" key="6">
    <source>
        <dbReference type="PIRNR" id="PIRNR002854"/>
    </source>
</evidence>
<keyword evidence="2 8" id="KW-0732">Signal</keyword>
<dbReference type="OrthoDB" id="9812878at2"/>
<evidence type="ECO:0000313" key="9">
    <source>
        <dbReference type="EMBL" id="MBB6477439.1"/>
    </source>
</evidence>
<dbReference type="EMBL" id="JACHHI010000002">
    <property type="protein sequence ID" value="MBB6477439.1"/>
    <property type="molecule type" value="Genomic_DNA"/>
</dbReference>
<dbReference type="GO" id="GO:0016020">
    <property type="term" value="C:membrane"/>
    <property type="evidence" value="ECO:0007669"/>
    <property type="project" value="UniProtKB-SubCell"/>
</dbReference>
<organism evidence="9 10">
    <name type="scientific">Negativicoccus succinicivorans</name>
    <dbReference type="NCBI Taxonomy" id="620903"/>
    <lineage>
        <taxon>Bacteria</taxon>
        <taxon>Bacillati</taxon>
        <taxon>Bacillota</taxon>
        <taxon>Negativicutes</taxon>
        <taxon>Veillonellales</taxon>
        <taxon>Veillonellaceae</taxon>
        <taxon>Negativicoccus</taxon>
    </lineage>
</organism>
<evidence type="ECO:0000256" key="7">
    <source>
        <dbReference type="PIRSR" id="PIRSR002854-1"/>
    </source>
</evidence>
<dbReference type="InterPro" id="IPR004872">
    <property type="entry name" value="Lipoprotein_NlpA"/>
</dbReference>
<evidence type="ECO:0000256" key="1">
    <source>
        <dbReference type="ARBA" id="ARBA00004635"/>
    </source>
</evidence>
<evidence type="ECO:0000256" key="4">
    <source>
        <dbReference type="ARBA" id="ARBA00023139"/>
    </source>
</evidence>
<keyword evidence="3" id="KW-0472">Membrane</keyword>
<protein>
    <recommendedName>
        <fullName evidence="6">Lipoprotein</fullName>
    </recommendedName>
</protein>
<dbReference type="Gene3D" id="3.40.190.10">
    <property type="entry name" value="Periplasmic binding protein-like II"/>
    <property type="match status" value="2"/>
</dbReference>
<evidence type="ECO:0000256" key="3">
    <source>
        <dbReference type="ARBA" id="ARBA00023136"/>
    </source>
</evidence>
<reference evidence="9 10" key="1">
    <citation type="submission" date="2020-08" db="EMBL/GenBank/DDBJ databases">
        <title>Genomic Encyclopedia of Type Strains, Phase IV (KMG-IV): sequencing the most valuable type-strain genomes for metagenomic binning, comparative biology and taxonomic classification.</title>
        <authorList>
            <person name="Goeker M."/>
        </authorList>
    </citation>
    <scope>NUCLEOTIDE SEQUENCE [LARGE SCALE GENOMIC DNA]</scope>
    <source>
        <strain evidence="9 10">DSM 21255</strain>
    </source>
</reference>
<feature type="lipid moiety-binding region" description="S-diacylglycerol cysteine" evidence="7">
    <location>
        <position position="22"/>
    </location>
</feature>
<name>A0A841R2Z4_9FIRM</name>
<dbReference type="Proteomes" id="UP000591941">
    <property type="component" value="Unassembled WGS sequence"/>
</dbReference>
<dbReference type="AlphaFoldDB" id="A0A841R2Z4"/>
<evidence type="ECO:0000256" key="8">
    <source>
        <dbReference type="SAM" id="SignalP"/>
    </source>
</evidence>
<dbReference type="PANTHER" id="PTHR30429">
    <property type="entry name" value="D-METHIONINE-BINDING LIPOPROTEIN METQ"/>
    <property type="match status" value="1"/>
</dbReference>
<accession>A0A841R2Z4</accession>
<dbReference type="PIRSF" id="PIRSF002854">
    <property type="entry name" value="MetQ"/>
    <property type="match status" value="1"/>
</dbReference>
<dbReference type="CDD" id="cd13597">
    <property type="entry name" value="PBP2_lipoprotein_Tp32"/>
    <property type="match status" value="1"/>
</dbReference>
<sequence length="275" mass="29383">MKKWYSLAGVGVMACALVIAGCGSDKQSEKAAAPAPSVTIKVGATPVPHAEILNNVKDVLAKEGIKLEVVEFTDYVQPNLALNDKELDANFYQHQPYLDNFNSEHNLKLVSAGAVHLEPMGVYSSKLKDLSGLPDGAKVAIPNDPTNGGRALLLLKAAGLIDLQKNAGITATVADIIANPKGLVFSELEAAQLPRAINDVDIAVINTNYAIDAGMNPTSDALYLESKDSPYANIVVIRDGDQKRPEIEKLMKALQSESTKKFISDKFKGAIIPAF</sequence>
<evidence type="ECO:0000256" key="2">
    <source>
        <dbReference type="ARBA" id="ARBA00022729"/>
    </source>
</evidence>
<comment type="caution">
    <text evidence="9">The sequence shown here is derived from an EMBL/GenBank/DDBJ whole genome shotgun (WGS) entry which is preliminary data.</text>
</comment>
<dbReference type="PANTHER" id="PTHR30429:SF0">
    <property type="entry name" value="METHIONINE-BINDING LIPOPROTEIN METQ"/>
    <property type="match status" value="1"/>
</dbReference>
<keyword evidence="10" id="KW-1185">Reference proteome</keyword>
<dbReference type="PROSITE" id="PS51257">
    <property type="entry name" value="PROKAR_LIPOPROTEIN"/>
    <property type="match status" value="1"/>
</dbReference>
<dbReference type="RefSeq" id="WP_024048291.1">
    <property type="nucleotide sequence ID" value="NZ_CABWNB010000003.1"/>
</dbReference>
<evidence type="ECO:0000313" key="10">
    <source>
        <dbReference type="Proteomes" id="UP000591941"/>
    </source>
</evidence>
<dbReference type="SUPFAM" id="SSF53850">
    <property type="entry name" value="Periplasmic binding protein-like II"/>
    <property type="match status" value="1"/>
</dbReference>
<dbReference type="Pfam" id="PF03180">
    <property type="entry name" value="Lipoprotein_9"/>
    <property type="match status" value="1"/>
</dbReference>
<feature type="signal peptide" evidence="8">
    <location>
        <begin position="1"/>
        <end position="20"/>
    </location>
</feature>
<keyword evidence="4" id="KW-0564">Palmitate</keyword>
<feature type="chain" id="PRO_5038700608" description="Lipoprotein" evidence="8">
    <location>
        <begin position="21"/>
        <end position="275"/>
    </location>
</feature>